<keyword evidence="2" id="KW-1133">Transmembrane helix</keyword>
<evidence type="ECO:0000256" key="2">
    <source>
        <dbReference type="SAM" id="Phobius"/>
    </source>
</evidence>
<keyword evidence="2" id="KW-0812">Transmembrane</keyword>
<sequence length="102" mass="11947">MDTITAHSTLQRTYTETRRLPTDEPPQHTHKHTHAHTCPTVQNKPCSGDRVTCPCSQRHPGTTCQLTRNKKYCFIFQWISYILVILLYRNKYNTGSFLLFLH</sequence>
<protein>
    <recommendedName>
        <fullName evidence="5">EGF-like domain-containing protein</fullName>
    </recommendedName>
</protein>
<feature type="compositionally biased region" description="Basic and acidic residues" evidence="1">
    <location>
        <begin position="15"/>
        <end position="27"/>
    </location>
</feature>
<evidence type="ECO:0000313" key="3">
    <source>
        <dbReference type="EMBL" id="KAI2654279.1"/>
    </source>
</evidence>
<keyword evidence="4" id="KW-1185">Reference proteome</keyword>
<reference evidence="3 4" key="1">
    <citation type="submission" date="2022-01" db="EMBL/GenBank/DDBJ databases">
        <title>A high-quality chromosome-level genome assembly of rohu carp, Labeo rohita.</title>
        <authorList>
            <person name="Arick M.A. II"/>
            <person name="Hsu C.-Y."/>
            <person name="Magbanua Z."/>
            <person name="Pechanova O."/>
            <person name="Grover C."/>
            <person name="Miller E."/>
            <person name="Thrash A."/>
            <person name="Ezzel L."/>
            <person name="Alam S."/>
            <person name="Benzie J."/>
            <person name="Hamilton M."/>
            <person name="Karsi A."/>
            <person name="Lawrence M.L."/>
            <person name="Peterson D.G."/>
        </authorList>
    </citation>
    <scope>NUCLEOTIDE SEQUENCE [LARGE SCALE GENOMIC DNA]</scope>
    <source>
        <strain evidence="4">BAU-BD-2019</strain>
        <tissue evidence="3">Blood</tissue>
    </source>
</reference>
<dbReference type="Proteomes" id="UP000830375">
    <property type="component" value="Unassembled WGS sequence"/>
</dbReference>
<dbReference type="EMBL" id="JACTAM010000017">
    <property type="protein sequence ID" value="KAI2654279.1"/>
    <property type="molecule type" value="Genomic_DNA"/>
</dbReference>
<evidence type="ECO:0000256" key="1">
    <source>
        <dbReference type="SAM" id="MobiDB-lite"/>
    </source>
</evidence>
<organism evidence="3 4">
    <name type="scientific">Labeo rohita</name>
    <name type="common">Indian major carp</name>
    <name type="synonym">Cyprinus rohita</name>
    <dbReference type="NCBI Taxonomy" id="84645"/>
    <lineage>
        <taxon>Eukaryota</taxon>
        <taxon>Metazoa</taxon>
        <taxon>Chordata</taxon>
        <taxon>Craniata</taxon>
        <taxon>Vertebrata</taxon>
        <taxon>Euteleostomi</taxon>
        <taxon>Actinopterygii</taxon>
        <taxon>Neopterygii</taxon>
        <taxon>Teleostei</taxon>
        <taxon>Ostariophysi</taxon>
        <taxon>Cypriniformes</taxon>
        <taxon>Cyprinidae</taxon>
        <taxon>Labeoninae</taxon>
        <taxon>Labeonini</taxon>
        <taxon>Labeo</taxon>
    </lineage>
</organism>
<feature type="transmembrane region" description="Helical" evidence="2">
    <location>
        <begin position="72"/>
        <end position="89"/>
    </location>
</feature>
<accession>A0ABQ8LUG0</accession>
<name>A0ABQ8LUG0_LABRO</name>
<feature type="compositionally biased region" description="Polar residues" evidence="1">
    <location>
        <begin position="1"/>
        <end position="14"/>
    </location>
</feature>
<proteinExistence type="predicted"/>
<keyword evidence="2" id="KW-0472">Membrane</keyword>
<evidence type="ECO:0008006" key="5">
    <source>
        <dbReference type="Google" id="ProtNLM"/>
    </source>
</evidence>
<comment type="caution">
    <text evidence="3">The sequence shown here is derived from an EMBL/GenBank/DDBJ whole genome shotgun (WGS) entry which is preliminary data.</text>
</comment>
<feature type="region of interest" description="Disordered" evidence="1">
    <location>
        <begin position="1"/>
        <end position="36"/>
    </location>
</feature>
<gene>
    <name evidence="3" type="ORF">H4Q32_010955</name>
</gene>
<evidence type="ECO:0000313" key="4">
    <source>
        <dbReference type="Proteomes" id="UP000830375"/>
    </source>
</evidence>